<dbReference type="InterPro" id="IPR013328">
    <property type="entry name" value="6PGD_dom2"/>
</dbReference>
<evidence type="ECO:0000313" key="3">
    <source>
        <dbReference type="EMBL" id="MBE9105616.1"/>
    </source>
</evidence>
<dbReference type="PANTHER" id="PTHR21708">
    <property type="entry name" value="PROBABLE 2-DEHYDROPANTOATE 2-REDUCTASE"/>
    <property type="match status" value="1"/>
</dbReference>
<evidence type="ECO:0000259" key="1">
    <source>
        <dbReference type="Pfam" id="PF02558"/>
    </source>
</evidence>
<dbReference type="Pfam" id="PF02558">
    <property type="entry name" value="ApbA"/>
    <property type="match status" value="1"/>
</dbReference>
<proteinExistence type="predicted"/>
<dbReference type="EMBL" id="JADEXF010000333">
    <property type="protein sequence ID" value="MBE9105616.1"/>
    <property type="molecule type" value="Genomic_DNA"/>
</dbReference>
<dbReference type="InterPro" id="IPR013332">
    <property type="entry name" value="KPR_N"/>
</dbReference>
<dbReference type="Gene3D" id="3.40.50.720">
    <property type="entry name" value="NAD(P)-binding Rossmann-like Domain"/>
    <property type="match status" value="1"/>
</dbReference>
<dbReference type="Gene3D" id="1.10.1040.10">
    <property type="entry name" value="N-(1-d-carboxylethyl)-l-norvaline Dehydrogenase, domain 2"/>
    <property type="match status" value="1"/>
</dbReference>
<dbReference type="InterPro" id="IPR013752">
    <property type="entry name" value="KPA_reductase"/>
</dbReference>
<protein>
    <submittedName>
        <fullName evidence="3">2-dehydropantoate 2-reductase</fullName>
    </submittedName>
</protein>
<name>A0ABR9TYX3_9NOSO</name>
<organism evidence="3 4">
    <name type="scientific">Nostoc cf. edaphicum LEGE 07299</name>
    <dbReference type="NCBI Taxonomy" id="2777974"/>
    <lineage>
        <taxon>Bacteria</taxon>
        <taxon>Bacillati</taxon>
        <taxon>Cyanobacteriota</taxon>
        <taxon>Cyanophyceae</taxon>
        <taxon>Nostocales</taxon>
        <taxon>Nostocaceae</taxon>
        <taxon>Nostoc</taxon>
    </lineage>
</organism>
<sequence>MKICIVGAGAIGGYLGAKLALAGEAVTLIARGFHLEAIQKKGLKLLMADGYSQIATPFLATSDIQEAGTQDVVILTVKAHSVPAIAPFLPALYNLHTMVVTAQNGVPWWYFRKHGGVAFNPISALTGATLEDICRYPLTRELARQMMTETQAIAENLGIKFGITLEQRINGAENVGSHKTSMLQDIEAGRATEIDAIVGAVAELGKLTQIPTPYIDAIYASVKLLEATKVRI</sequence>
<dbReference type="InterPro" id="IPR051402">
    <property type="entry name" value="KPR-Related"/>
</dbReference>
<accession>A0ABR9TYX3</accession>
<dbReference type="SUPFAM" id="SSF48179">
    <property type="entry name" value="6-phosphogluconate dehydrogenase C-terminal domain-like"/>
    <property type="match status" value="1"/>
</dbReference>
<dbReference type="InterPro" id="IPR036291">
    <property type="entry name" value="NAD(P)-bd_dom_sf"/>
</dbReference>
<dbReference type="SUPFAM" id="SSF51735">
    <property type="entry name" value="NAD(P)-binding Rossmann-fold domains"/>
    <property type="match status" value="1"/>
</dbReference>
<comment type="caution">
    <text evidence="3">The sequence shown here is derived from an EMBL/GenBank/DDBJ whole genome shotgun (WGS) entry which is preliminary data.</text>
</comment>
<dbReference type="Pfam" id="PF08546">
    <property type="entry name" value="ApbA_C"/>
    <property type="match status" value="1"/>
</dbReference>
<dbReference type="PANTHER" id="PTHR21708:SF45">
    <property type="entry name" value="2-DEHYDROPANTOATE 2-REDUCTASE"/>
    <property type="match status" value="1"/>
</dbReference>
<evidence type="ECO:0000259" key="2">
    <source>
        <dbReference type="Pfam" id="PF08546"/>
    </source>
</evidence>
<reference evidence="3 4" key="1">
    <citation type="submission" date="2020-10" db="EMBL/GenBank/DDBJ databases">
        <authorList>
            <person name="Castelo-Branco R."/>
            <person name="Eusebio N."/>
            <person name="Adriana R."/>
            <person name="Vieira A."/>
            <person name="Brugerolle De Fraissinette N."/>
            <person name="Rezende De Castro R."/>
            <person name="Schneider M.P."/>
            <person name="Vasconcelos V."/>
            <person name="Leao P.N."/>
        </authorList>
    </citation>
    <scope>NUCLEOTIDE SEQUENCE [LARGE SCALE GENOMIC DNA]</scope>
    <source>
        <strain evidence="3 4">LEGE 07299</strain>
    </source>
</reference>
<dbReference type="Proteomes" id="UP000647836">
    <property type="component" value="Unassembled WGS sequence"/>
</dbReference>
<feature type="domain" description="Ketopantoate reductase N-terminal" evidence="1">
    <location>
        <begin position="3"/>
        <end position="106"/>
    </location>
</feature>
<feature type="domain" description="Ketopantoate reductase C-terminal" evidence="2">
    <location>
        <begin position="117"/>
        <end position="225"/>
    </location>
</feature>
<keyword evidence="4" id="KW-1185">Reference proteome</keyword>
<dbReference type="InterPro" id="IPR008927">
    <property type="entry name" value="6-PGluconate_DH-like_C_sf"/>
</dbReference>
<gene>
    <name evidence="3" type="ORF">IQ229_11885</name>
</gene>
<evidence type="ECO:0000313" key="4">
    <source>
        <dbReference type="Proteomes" id="UP000647836"/>
    </source>
</evidence>
<dbReference type="RefSeq" id="WP_194043918.1">
    <property type="nucleotide sequence ID" value="NZ_JADEXF010000333.1"/>
</dbReference>